<dbReference type="InterPro" id="IPR002563">
    <property type="entry name" value="Flavin_Rdtase-like_dom"/>
</dbReference>
<evidence type="ECO:0000259" key="3">
    <source>
        <dbReference type="SMART" id="SM00903"/>
    </source>
</evidence>
<evidence type="ECO:0000313" key="4">
    <source>
        <dbReference type="EMBL" id="PWE17973.1"/>
    </source>
</evidence>
<comment type="caution">
    <text evidence="4">The sequence shown here is derived from an EMBL/GenBank/DDBJ whole genome shotgun (WGS) entry which is preliminary data.</text>
</comment>
<dbReference type="PANTHER" id="PTHR30466">
    <property type="entry name" value="FLAVIN REDUCTASE"/>
    <property type="match status" value="1"/>
</dbReference>
<dbReference type="AlphaFoldDB" id="A0A2U2BVC8"/>
<keyword evidence="2" id="KW-0560">Oxidoreductase</keyword>
<dbReference type="SUPFAM" id="SSF50475">
    <property type="entry name" value="FMN-binding split barrel"/>
    <property type="match status" value="1"/>
</dbReference>
<comment type="similarity">
    <text evidence="1">Belongs to the non-flavoprotein flavin reductase family.</text>
</comment>
<dbReference type="InterPro" id="IPR050268">
    <property type="entry name" value="NADH-dep_flavin_reductase"/>
</dbReference>
<name>A0A2U2BVC8_9PROT</name>
<evidence type="ECO:0000256" key="2">
    <source>
        <dbReference type="ARBA" id="ARBA00023002"/>
    </source>
</evidence>
<dbReference type="SMART" id="SM00903">
    <property type="entry name" value="Flavin_Reduct"/>
    <property type="match status" value="1"/>
</dbReference>
<gene>
    <name evidence="4" type="ORF">DDZ18_05205</name>
</gene>
<accession>A0A2U2BVC8</accession>
<dbReference type="EMBL" id="QEXV01000002">
    <property type="protein sequence ID" value="PWE17973.1"/>
    <property type="molecule type" value="Genomic_DNA"/>
</dbReference>
<evidence type="ECO:0000313" key="5">
    <source>
        <dbReference type="Proteomes" id="UP000245168"/>
    </source>
</evidence>
<protein>
    <submittedName>
        <fullName evidence="4">Flavin reductase</fullName>
    </submittedName>
</protein>
<evidence type="ECO:0000256" key="1">
    <source>
        <dbReference type="ARBA" id="ARBA00008898"/>
    </source>
</evidence>
<dbReference type="GO" id="GO:0042602">
    <property type="term" value="F:riboflavin reductase (NADPH) activity"/>
    <property type="evidence" value="ECO:0007669"/>
    <property type="project" value="TreeGrafter"/>
</dbReference>
<dbReference type="Proteomes" id="UP000245168">
    <property type="component" value="Unassembled WGS sequence"/>
</dbReference>
<dbReference type="InterPro" id="IPR012349">
    <property type="entry name" value="Split_barrel_FMN-bd"/>
</dbReference>
<dbReference type="RefSeq" id="WP_109252327.1">
    <property type="nucleotide sequence ID" value="NZ_QEXV01000002.1"/>
</dbReference>
<dbReference type="PANTHER" id="PTHR30466:SF11">
    <property type="entry name" value="FLAVIN-DEPENDENT MONOOXYGENASE, REDUCTASE SUBUNIT HSAB"/>
    <property type="match status" value="1"/>
</dbReference>
<dbReference type="Pfam" id="PF01613">
    <property type="entry name" value="Flavin_Reduct"/>
    <property type="match status" value="1"/>
</dbReference>
<reference evidence="5" key="1">
    <citation type="submission" date="2018-05" db="EMBL/GenBank/DDBJ databases">
        <authorList>
            <person name="Liu B.-T."/>
        </authorList>
    </citation>
    <scope>NUCLEOTIDE SEQUENCE [LARGE SCALE GENOMIC DNA]</scope>
    <source>
        <strain evidence="5">WD6-1</strain>
    </source>
</reference>
<organism evidence="4 5">
    <name type="scientific">Marinicauda salina</name>
    <dbReference type="NCBI Taxonomy" id="2135793"/>
    <lineage>
        <taxon>Bacteria</taxon>
        <taxon>Pseudomonadati</taxon>
        <taxon>Pseudomonadota</taxon>
        <taxon>Alphaproteobacteria</taxon>
        <taxon>Maricaulales</taxon>
        <taxon>Maricaulaceae</taxon>
        <taxon>Marinicauda</taxon>
    </lineage>
</organism>
<dbReference type="GO" id="GO:0010181">
    <property type="term" value="F:FMN binding"/>
    <property type="evidence" value="ECO:0007669"/>
    <property type="project" value="InterPro"/>
</dbReference>
<dbReference type="OrthoDB" id="9792858at2"/>
<dbReference type="Gene3D" id="2.30.110.10">
    <property type="entry name" value="Electron Transport, Fmn-binding Protein, Chain A"/>
    <property type="match status" value="1"/>
</dbReference>
<feature type="domain" description="Flavin reductase like" evidence="3">
    <location>
        <begin position="11"/>
        <end position="154"/>
    </location>
</feature>
<proteinExistence type="inferred from homology"/>
<sequence length="156" mass="16875">MKQTRAYRDALARYPTGVALVTVAEAGRARVMTVNSFASVSLEPPLVLWSLAHDSDRYRTFRDAERFAVNVLAADQESLATDGARLDDLDETGAAWSTGAHGTPLTADAVARFECRTIAVHEAGDHDIIVGEVLGFDAPRDAPALVFHKSEYSQAD</sequence>
<keyword evidence="5" id="KW-1185">Reference proteome</keyword>